<protein>
    <submittedName>
        <fullName evidence="1">Uncharacterized protein</fullName>
    </submittedName>
</protein>
<dbReference type="Gene3D" id="1.10.10.1400">
    <property type="entry name" value="Terminase, small subunit, N-terminal DNA-binding domain, HTH motif"/>
    <property type="match status" value="1"/>
</dbReference>
<accession>A0A0F9M273</accession>
<gene>
    <name evidence="1" type="ORF">LCGC14_1144330</name>
</gene>
<comment type="caution">
    <text evidence="1">The sequence shown here is derived from an EMBL/GenBank/DDBJ whole genome shotgun (WGS) entry which is preliminary data.</text>
</comment>
<dbReference type="EMBL" id="LAZR01005457">
    <property type="protein sequence ID" value="KKM99783.1"/>
    <property type="molecule type" value="Genomic_DNA"/>
</dbReference>
<proteinExistence type="predicted"/>
<reference evidence="1" key="1">
    <citation type="journal article" date="2015" name="Nature">
        <title>Complex archaea that bridge the gap between prokaryotes and eukaryotes.</title>
        <authorList>
            <person name="Spang A."/>
            <person name="Saw J.H."/>
            <person name="Jorgensen S.L."/>
            <person name="Zaremba-Niedzwiedzka K."/>
            <person name="Martijn J."/>
            <person name="Lind A.E."/>
            <person name="van Eijk R."/>
            <person name="Schleper C."/>
            <person name="Guy L."/>
            <person name="Ettema T.J."/>
        </authorList>
    </citation>
    <scope>NUCLEOTIDE SEQUENCE</scope>
</reference>
<dbReference type="AlphaFoldDB" id="A0A0F9M273"/>
<evidence type="ECO:0000313" key="1">
    <source>
        <dbReference type="EMBL" id="KKM99783.1"/>
    </source>
</evidence>
<organism evidence="1">
    <name type="scientific">marine sediment metagenome</name>
    <dbReference type="NCBI Taxonomy" id="412755"/>
    <lineage>
        <taxon>unclassified sequences</taxon>
        <taxon>metagenomes</taxon>
        <taxon>ecological metagenomes</taxon>
    </lineage>
</organism>
<dbReference type="InterPro" id="IPR038713">
    <property type="entry name" value="Terminase_Gp1_N_sf"/>
</dbReference>
<sequence length="145" mass="16766">MLTSKQELFTLDLFKGLSETDAYKNNYSVSNMSIEAIYVEACRLRANPKISLRLQELRKPGETAIIASRDELGETYTLLFKDNETKIRDKVSVGREISQLYGYYEIQPLVDARTLNIYVIDTETKELMEKVKERTKRDATKQEEG</sequence>
<name>A0A0F9M273_9ZZZZ</name>